<evidence type="ECO:0000259" key="31">
    <source>
        <dbReference type="PROSITE" id="PS50850"/>
    </source>
</evidence>
<dbReference type="FunFam" id="4.10.60.10:FF:000030">
    <property type="entry name" value="Branchpoint-bridging protein"/>
    <property type="match status" value="1"/>
</dbReference>
<evidence type="ECO:0000256" key="9">
    <source>
        <dbReference type="ARBA" id="ARBA00022723"/>
    </source>
</evidence>
<sequence>MAPKTVARPDKLDNHPGDSRPSHTQEESIEIVGNPTFIPSDNNDPLTNSRETKSAEHKSKKSMMQIATVMASLCACVFLAALEVTIVSIALPTIAAHFASDSGYTWIGTSFVLAHTASTPSWGKISDIWGRKPILLVANVIFFAGSLVCALVNDLAIFIAGRAIQGLGAAGMQTLVNICISDMFSQRDRGLYYGLTSIVWAVASGIGPVLGGAFTDRLSWRWCFWINLPITVAVFVLLVLTLKLPSPNTPVWAGLKAVDWPGSFLIVGGTLMLLLGLYLGGVYEPWNSATVVCLIVFGIITALLFVWNEWKFAEYPVIPVHLFKTWSSSAAYAVTFFHAFVFMGVAYYFPLYFQAVLLASPLRSGIYLLPFILSISVSAAITGIYIQFSGKYLLVSRAGLAMMTLGMGLMMNLDMDLNWEKMITFQLLTGIGVGMNFEGPLLSVQAVVPHEDVAAATTSMGFIRTIATAISVVIGGVLFQNEMKGETRVLLGALGPELAKMFDGASASANIDLIKTLPAEAQLIVRAAFFHSLDKMWILYTVFSSGGLLLSFFMKAQHLSKDHKDAQLGINNNTNIESSVEGTEILTGNDENHELGRIPIKTRDTPITHEVHDSPTVPLLQDQRRSSICNEQSLHKDTIDNEAAKITLAKIDRAIIPLLFITYMFNFMDKVILSSAAVFGLREDTHLKGQQYSWVGSVFYLGYLLWTYPTTILVARLPTGKYLTVNTIFWGLVVVFTAACQDFGGLLTSRFLLGIAEATITPGFMFLTSTWYTRDEMPTRVGIWFSGNSVGGLVASLLAFGVGHIDSTAIRPWRWMYIILGSMTFLWSIPLFFLLPDNISKAAFLSPEERKIAAQRVSTSGTGKTEGTRWRWDQVRECLVDPKSWFIVGIELFTQIPNGGSQSFANIVVASFGFTNLQSTLINIPYSLLSAGIISGSGYLAGRFRTLNCLLIIAVILPCVIGSALIYKRSHVPQSLHLFAYFLLSTGSAAMPLTMALVQSNYRGVTKKMTITAMLFVTYCLGNMAGPHFFLKSEDPLYETAFKAITVCYSLAVLCALSLRVYLKSLNASRTKEEGVVGSAGSGGFAREGDGEESSNLTADLEDVTDWQAYPKMSWRNQGITGSNNIPLGKRRFGDEEEETFDGGDAAVDRDLKRGRDPEPRSEADGPRRRKKRNRWGDASENKAAGLMGLPTAILSNMTSEQLEAYTLHLRIEEISQKLRIDDVVPADGDRSPSPAPQYDNHGRRINTREYRYRKRLEDERHKLIEKAMKTIPNYHPPQDYRRPTKTQEKVYVPVNDYPEINFIGLLIGPRGNTLKKMEGDSGAKIAIRGKGSVKEGKGRSDAAHASNQEEDLHCLIMADTEDKVNKAKKLIHNVIETAASIPEGQNELKRNQLRELAALNGTLRDDENQACQNCGKIGHRKYDCPEKQNYTASIICRVCGNAGHMARDCPDRQRGASWRNGDAAARPAGRAGSGDAVDREYEQLMQELGGGSSGPPARIEAGPGAQDNGSAKPWERGPTGGPAPWRSRNQDSNEGGSAAPWARDRGGRNQDNAAGNGGDSYYGQAYAGASGAAAPWQQQAPGTQAGYAAYPGYGAYGAAPGMAAPPGLGAPGGAPPPPPGAPPGLGDINAFIQQYAGAAPPPPPPSGEAPPPPPSDQPPPPPPPGA</sequence>
<feature type="region of interest" description="Disordered" evidence="28">
    <location>
        <begin position="1225"/>
        <end position="1245"/>
    </location>
</feature>
<keyword evidence="7" id="KW-0507">mRNA processing</keyword>
<feature type="compositionally biased region" description="Pro residues" evidence="28">
    <location>
        <begin position="1614"/>
        <end position="1623"/>
    </location>
</feature>
<evidence type="ECO:0000256" key="16">
    <source>
        <dbReference type="ARBA" id="ARBA00023136"/>
    </source>
</evidence>
<dbReference type="Pfam" id="PF22675">
    <property type="entry name" value="KH-I_KHDC4-BBP"/>
    <property type="match status" value="1"/>
</dbReference>
<proteinExistence type="inferred from homology"/>
<evidence type="ECO:0000256" key="7">
    <source>
        <dbReference type="ARBA" id="ARBA00022664"/>
    </source>
</evidence>
<dbReference type="EMBL" id="PXOF01000099">
    <property type="protein sequence ID" value="RGP65767.1"/>
    <property type="molecule type" value="Genomic_DNA"/>
</dbReference>
<feature type="transmembrane region" description="Helical" evidence="29">
    <location>
        <begin position="425"/>
        <end position="448"/>
    </location>
</feature>
<feature type="domain" description="Major facilitator superfamily (MFS) profile" evidence="31">
    <location>
        <begin position="69"/>
        <end position="559"/>
    </location>
</feature>
<dbReference type="Pfam" id="PF07690">
    <property type="entry name" value="MFS_1"/>
    <property type="match status" value="2"/>
</dbReference>
<dbReference type="GO" id="GO:0000243">
    <property type="term" value="C:commitment complex"/>
    <property type="evidence" value="ECO:0007669"/>
    <property type="project" value="UniProtKB-ARBA"/>
</dbReference>
<evidence type="ECO:0000256" key="13">
    <source>
        <dbReference type="ARBA" id="ARBA00022833"/>
    </source>
</evidence>
<evidence type="ECO:0000256" key="3">
    <source>
        <dbReference type="ARBA" id="ARBA00007520"/>
    </source>
</evidence>
<feature type="domain" description="CCHC-type" evidence="30">
    <location>
        <begin position="1412"/>
        <end position="1427"/>
    </location>
</feature>
<evidence type="ECO:0000256" key="22">
    <source>
        <dbReference type="ARBA" id="ARBA00057269"/>
    </source>
</evidence>
<reference evidence="32 33" key="1">
    <citation type="journal article" date="2018" name="PLoS Pathog.">
        <title>Evolution of structural diversity of trichothecenes, a family of toxins produced by plant pathogenic and entomopathogenic fungi.</title>
        <authorList>
            <person name="Proctor R.H."/>
            <person name="McCormick S.P."/>
            <person name="Kim H.S."/>
            <person name="Cardoza R.E."/>
            <person name="Stanley A.M."/>
            <person name="Lindo L."/>
            <person name="Kelly A."/>
            <person name="Brown D.W."/>
            <person name="Lee T."/>
            <person name="Vaughan M.M."/>
            <person name="Alexander N.J."/>
            <person name="Busman M."/>
            <person name="Gutierrez S."/>
        </authorList>
    </citation>
    <scope>NUCLEOTIDE SEQUENCE [LARGE SCALE GENOMIC DNA]</scope>
    <source>
        <strain evidence="32 33">NRRL 3299</strain>
    </source>
</reference>
<feature type="region of interest" description="Disordered" evidence="28">
    <location>
        <begin position="1454"/>
        <end position="1476"/>
    </location>
</feature>
<feature type="transmembrane region" description="Helical" evidence="29">
    <location>
        <begin position="815"/>
        <end position="835"/>
    </location>
</feature>
<feature type="transmembrane region" description="Helical" evidence="29">
    <location>
        <begin position="1042"/>
        <end position="1063"/>
    </location>
</feature>
<evidence type="ECO:0000313" key="33">
    <source>
        <dbReference type="Proteomes" id="UP000266152"/>
    </source>
</evidence>
<gene>
    <name evidence="32" type="ORF">FSPOR_7028</name>
</gene>
<dbReference type="GO" id="GO:0005886">
    <property type="term" value="C:plasma membrane"/>
    <property type="evidence" value="ECO:0007669"/>
    <property type="project" value="TreeGrafter"/>
</dbReference>
<evidence type="ECO:0000256" key="25">
    <source>
        <dbReference type="PROSITE-ProRule" id="PRU00047"/>
    </source>
</evidence>
<feature type="transmembrane region" description="Helical" evidence="29">
    <location>
        <begin position="66"/>
        <end position="91"/>
    </location>
</feature>
<dbReference type="Gene3D" id="1.20.1250.20">
    <property type="entry name" value="MFS general substrate transporter like domains"/>
    <property type="match status" value="3"/>
</dbReference>
<comment type="similarity">
    <text evidence="20">Belongs to the major facilitator superfamily. Allantoate permease family.</text>
</comment>
<organism evidence="32 33">
    <name type="scientific">Fusarium sporotrichioides</name>
    <dbReference type="NCBI Taxonomy" id="5514"/>
    <lineage>
        <taxon>Eukaryota</taxon>
        <taxon>Fungi</taxon>
        <taxon>Dikarya</taxon>
        <taxon>Ascomycota</taxon>
        <taxon>Pezizomycotina</taxon>
        <taxon>Sordariomycetes</taxon>
        <taxon>Hypocreomycetidae</taxon>
        <taxon>Hypocreales</taxon>
        <taxon>Nectriaceae</taxon>
        <taxon>Fusarium</taxon>
    </lineage>
</organism>
<dbReference type="PROSITE" id="PS50084">
    <property type="entry name" value="KH_TYPE_1"/>
    <property type="match status" value="1"/>
</dbReference>
<keyword evidence="11" id="KW-0677">Repeat</keyword>
<dbReference type="InterPro" id="IPR020846">
    <property type="entry name" value="MFS_dom"/>
</dbReference>
<keyword evidence="9" id="KW-0479">Metal-binding</keyword>
<feature type="region of interest" description="Disordered" evidence="28">
    <location>
        <begin position="1488"/>
        <end position="1667"/>
    </location>
</feature>
<dbReference type="InterPro" id="IPR047086">
    <property type="entry name" value="SF1-HH_sf"/>
</dbReference>
<comment type="similarity">
    <text evidence="4">Belongs to the BBP/SF1 family.</text>
</comment>
<dbReference type="GO" id="GO:0005774">
    <property type="term" value="C:vacuolar membrane"/>
    <property type="evidence" value="ECO:0007669"/>
    <property type="project" value="UniProtKB-SubCell"/>
</dbReference>
<dbReference type="PRINTS" id="PR01036">
    <property type="entry name" value="TCRTETB"/>
</dbReference>
<feature type="transmembrane region" description="Helical" evidence="29">
    <location>
        <begin position="191"/>
        <end position="210"/>
    </location>
</feature>
<dbReference type="InterPro" id="IPR001878">
    <property type="entry name" value="Znf_CCHC"/>
</dbReference>
<comment type="caution">
    <text evidence="32">The sequence shown here is derived from an EMBL/GenBank/DDBJ whole genome shotgun (WGS) entry which is preliminary data.</text>
</comment>
<dbReference type="GO" id="GO:0003723">
    <property type="term" value="F:RNA binding"/>
    <property type="evidence" value="ECO:0007669"/>
    <property type="project" value="UniProtKB-UniRule"/>
</dbReference>
<dbReference type="InterPro" id="IPR011701">
    <property type="entry name" value="MFS"/>
</dbReference>
<keyword evidence="15 29" id="KW-1133">Transmembrane helix</keyword>
<feature type="transmembrane region" description="Helical" evidence="29">
    <location>
        <begin position="949"/>
        <end position="967"/>
    </location>
</feature>
<dbReference type="Gene3D" id="6.10.140.1790">
    <property type="match status" value="1"/>
</dbReference>
<feature type="coiled-coil region" evidence="27">
    <location>
        <begin position="1358"/>
        <end position="1410"/>
    </location>
</feature>
<dbReference type="SUPFAM" id="SSF103473">
    <property type="entry name" value="MFS general substrate transporter"/>
    <property type="match status" value="2"/>
</dbReference>
<comment type="subcellular location">
    <subcellularLocation>
        <location evidence="1">Nucleus</location>
    </subcellularLocation>
    <subcellularLocation>
        <location evidence="2">Vacuole membrane</location>
        <topology evidence="2">Multi-pass membrane protein</topology>
    </subcellularLocation>
</comment>
<evidence type="ECO:0000256" key="1">
    <source>
        <dbReference type="ARBA" id="ARBA00004123"/>
    </source>
</evidence>
<evidence type="ECO:0000256" key="23">
    <source>
        <dbReference type="ARBA" id="ARBA00069956"/>
    </source>
</evidence>
<dbReference type="FunFam" id="1.20.1250.20:FF:000064">
    <property type="entry name" value="MFS allantoate transporter"/>
    <property type="match status" value="1"/>
</dbReference>
<evidence type="ECO:0000256" key="24">
    <source>
        <dbReference type="ARBA" id="ARBA00083178"/>
    </source>
</evidence>
<keyword evidence="12 25" id="KW-0863">Zinc-finger</keyword>
<evidence type="ECO:0000256" key="15">
    <source>
        <dbReference type="ARBA" id="ARBA00022989"/>
    </source>
</evidence>
<dbReference type="CDD" id="cd17502">
    <property type="entry name" value="MFS_Azr1_MDR_like"/>
    <property type="match status" value="1"/>
</dbReference>
<feature type="transmembrane region" description="Helical" evidence="29">
    <location>
        <begin position="291"/>
        <end position="310"/>
    </location>
</feature>
<dbReference type="InterPro" id="IPR032570">
    <property type="entry name" value="SF1-HH"/>
</dbReference>
<feature type="transmembrane region" description="Helical" evidence="29">
    <location>
        <begin position="330"/>
        <end position="353"/>
    </location>
</feature>
<dbReference type="Proteomes" id="UP000266152">
    <property type="component" value="Unassembled WGS sequence"/>
</dbReference>
<keyword evidence="18" id="KW-0508">mRNA splicing</keyword>
<feature type="transmembrane region" description="Helical" evidence="29">
    <location>
        <begin position="1010"/>
        <end position="1030"/>
    </location>
</feature>
<evidence type="ECO:0000256" key="27">
    <source>
        <dbReference type="SAM" id="Coils"/>
    </source>
</evidence>
<dbReference type="GO" id="GO:0022857">
    <property type="term" value="F:transmembrane transporter activity"/>
    <property type="evidence" value="ECO:0007669"/>
    <property type="project" value="InterPro"/>
</dbReference>
<dbReference type="FunFam" id="1.20.1720.10:FF:000014">
    <property type="entry name" value="MFS drug transporter, putative"/>
    <property type="match status" value="1"/>
</dbReference>
<keyword evidence="27" id="KW-0175">Coiled coil</keyword>
<evidence type="ECO:0000256" key="17">
    <source>
        <dbReference type="ARBA" id="ARBA00023180"/>
    </source>
</evidence>
<feature type="transmembrane region" description="Helical" evidence="29">
    <location>
        <begin position="365"/>
        <end position="386"/>
    </location>
</feature>
<dbReference type="CDD" id="cd02395">
    <property type="entry name" value="KH-I_BBP"/>
    <property type="match status" value="1"/>
</dbReference>
<feature type="transmembrane region" description="Helical" evidence="29">
    <location>
        <begin position="751"/>
        <end position="771"/>
    </location>
</feature>
<feature type="compositionally biased region" description="Basic and acidic residues" evidence="28">
    <location>
        <begin position="7"/>
        <end position="26"/>
    </location>
</feature>
<accession>A0A395S0K7</accession>
<dbReference type="GO" id="GO:0008270">
    <property type="term" value="F:zinc ion binding"/>
    <property type="evidence" value="ECO:0007669"/>
    <property type="project" value="UniProtKB-KW"/>
</dbReference>
<dbReference type="Gene3D" id="4.10.60.10">
    <property type="entry name" value="Zinc finger, CCHC-type"/>
    <property type="match status" value="1"/>
</dbReference>
<protein>
    <recommendedName>
        <fullName evidence="5">Branchpoint-bridging protein</fullName>
    </recommendedName>
    <alternativeName>
        <fullName evidence="24">Dothistromin biosynthesis protein C</fullName>
    </alternativeName>
    <alternativeName>
        <fullName evidence="23">Efflux pump dotC</fullName>
    </alternativeName>
</protein>
<evidence type="ECO:0000256" key="11">
    <source>
        <dbReference type="ARBA" id="ARBA00022737"/>
    </source>
</evidence>
<dbReference type="InterPro" id="IPR055256">
    <property type="entry name" value="KH_1_KHDC4/BBP-like"/>
</dbReference>
<dbReference type="SUPFAM" id="SSF54791">
    <property type="entry name" value="Eukaryotic type KH-domain (KH-domain type I)"/>
    <property type="match status" value="1"/>
</dbReference>
<feature type="transmembrane region" description="Helical" evidence="29">
    <location>
        <begin position="460"/>
        <end position="479"/>
    </location>
</feature>
<evidence type="ECO:0000259" key="30">
    <source>
        <dbReference type="PROSITE" id="PS50158"/>
    </source>
</evidence>
<evidence type="ECO:0000256" key="26">
    <source>
        <dbReference type="PROSITE-ProRule" id="PRU00117"/>
    </source>
</evidence>
<feature type="domain" description="Major facilitator superfamily (MFS) profile" evidence="31">
    <location>
        <begin position="655"/>
        <end position="1070"/>
    </location>
</feature>
<evidence type="ECO:0000256" key="8">
    <source>
        <dbReference type="ARBA" id="ARBA00022692"/>
    </source>
</evidence>
<dbReference type="PROSITE" id="PS50158">
    <property type="entry name" value="ZF_CCHC"/>
    <property type="match status" value="2"/>
</dbReference>
<dbReference type="Pfam" id="PF00098">
    <property type="entry name" value="zf-CCHC"/>
    <property type="match status" value="2"/>
</dbReference>
<evidence type="ECO:0000256" key="19">
    <source>
        <dbReference type="ARBA" id="ARBA00023242"/>
    </source>
</evidence>
<keyword evidence="6" id="KW-0813">Transport</keyword>
<dbReference type="PROSITE" id="PS50850">
    <property type="entry name" value="MFS"/>
    <property type="match status" value="2"/>
</dbReference>
<keyword evidence="19" id="KW-0539">Nucleus</keyword>
<feature type="transmembrane region" description="Helical" evidence="29">
    <location>
        <begin position="222"/>
        <end position="240"/>
    </location>
</feature>
<evidence type="ECO:0000313" key="32">
    <source>
        <dbReference type="EMBL" id="RGP65767.1"/>
    </source>
</evidence>
<dbReference type="Gene3D" id="1.20.1720.10">
    <property type="entry name" value="Multidrug resistance protein D"/>
    <property type="match status" value="1"/>
</dbReference>
<dbReference type="GO" id="GO:0000398">
    <property type="term" value="P:mRNA splicing, via spliceosome"/>
    <property type="evidence" value="ECO:0007669"/>
    <property type="project" value="UniProtKB-ARBA"/>
</dbReference>
<feature type="transmembrane region" description="Helical" evidence="29">
    <location>
        <begin position="260"/>
        <end position="279"/>
    </location>
</feature>
<feature type="compositionally biased region" description="Polar residues" evidence="28">
    <location>
        <begin position="37"/>
        <end position="49"/>
    </location>
</feature>
<dbReference type="Pfam" id="PF16275">
    <property type="entry name" value="SF1-HH"/>
    <property type="match status" value="1"/>
</dbReference>
<keyword evidence="13" id="KW-0862">Zinc</keyword>
<keyword evidence="10" id="KW-0747">Spliceosome</keyword>
<dbReference type="FunFam" id="3.30.1370.10:FF:000024">
    <property type="entry name" value="Branchpoint-bridging protein-like protein"/>
    <property type="match status" value="1"/>
</dbReference>
<dbReference type="PANTHER" id="PTHR23501">
    <property type="entry name" value="MAJOR FACILITATOR SUPERFAMILY"/>
    <property type="match status" value="1"/>
</dbReference>
<keyword evidence="8 29" id="KW-0812">Transmembrane</keyword>
<evidence type="ECO:0000256" key="20">
    <source>
        <dbReference type="ARBA" id="ARBA00037968"/>
    </source>
</evidence>
<dbReference type="InterPro" id="IPR004087">
    <property type="entry name" value="KH_dom"/>
</dbReference>
<feature type="transmembrane region" description="Helical" evidence="29">
    <location>
        <begin position="536"/>
        <end position="554"/>
    </location>
</feature>
<feature type="region of interest" description="Disordered" evidence="28">
    <location>
        <begin position="1075"/>
        <end position="1098"/>
    </location>
</feature>
<dbReference type="SUPFAM" id="SSF57756">
    <property type="entry name" value="Retrovirus zinc finger-like domains"/>
    <property type="match status" value="1"/>
</dbReference>
<feature type="compositionally biased region" description="Low complexity" evidence="28">
    <location>
        <begin position="1562"/>
        <end position="1608"/>
    </location>
</feature>
<evidence type="ECO:0000256" key="10">
    <source>
        <dbReference type="ARBA" id="ARBA00022728"/>
    </source>
</evidence>
<dbReference type="SMART" id="SM00322">
    <property type="entry name" value="KH"/>
    <property type="match status" value="1"/>
</dbReference>
<evidence type="ECO:0000256" key="28">
    <source>
        <dbReference type="SAM" id="MobiDB-lite"/>
    </source>
</evidence>
<evidence type="ECO:0000256" key="14">
    <source>
        <dbReference type="ARBA" id="ARBA00022884"/>
    </source>
</evidence>
<dbReference type="FunFam" id="1.20.1250.20:FF:000196">
    <property type="entry name" value="MFS toxin efflux pump (AflT)"/>
    <property type="match status" value="1"/>
</dbReference>
<dbReference type="Gene3D" id="3.30.1370.10">
    <property type="entry name" value="K Homology domain, type 1"/>
    <property type="match status" value="1"/>
</dbReference>
<feature type="region of interest" description="Disordered" evidence="28">
    <location>
        <begin position="1126"/>
        <end position="1183"/>
    </location>
</feature>
<keyword evidence="16 29" id="KW-0472">Membrane</keyword>
<dbReference type="InterPro" id="IPR036259">
    <property type="entry name" value="MFS_trans_sf"/>
</dbReference>
<dbReference type="PANTHER" id="PTHR23501:SF102">
    <property type="entry name" value="DRUG TRANSPORTER, PUTATIVE (AFU_ORTHOLOGUE AFUA_3G08530)-RELATED"/>
    <property type="match status" value="1"/>
</dbReference>
<feature type="transmembrane region" description="Helical" evidence="29">
    <location>
        <begin position="720"/>
        <end position="739"/>
    </location>
</feature>
<feature type="transmembrane region" description="Helical" evidence="29">
    <location>
        <begin position="134"/>
        <end position="159"/>
    </location>
</feature>
<feature type="transmembrane region" description="Helical" evidence="29">
    <location>
        <begin position="392"/>
        <end position="413"/>
    </location>
</feature>
<evidence type="ECO:0000256" key="21">
    <source>
        <dbReference type="ARBA" id="ARBA00053279"/>
    </source>
</evidence>
<feature type="region of interest" description="Disordered" evidence="28">
    <location>
        <begin position="1"/>
        <end position="58"/>
    </location>
</feature>
<keyword evidence="14 26" id="KW-0694">RNA-binding</keyword>
<dbReference type="InterPro" id="IPR036612">
    <property type="entry name" value="KH_dom_type_1_sf"/>
</dbReference>
<feature type="compositionally biased region" description="Basic and acidic residues" evidence="28">
    <location>
        <begin position="1147"/>
        <end position="1167"/>
    </location>
</feature>
<comment type="function">
    <text evidence="22">Efflux pump; part of the gene cluster that mediates the biosynthesis of dothistromin (DOTH), a polyketide toxin very similar in structure to the aflatoxin precursor, versicolorin B. One function of dotC may be to transport early-stage dothistromin biosynthetic intermediates from the cytoplasm into vacuoles, thereby affecting the rate of dothistromin production.</text>
</comment>
<evidence type="ECO:0000256" key="18">
    <source>
        <dbReference type="ARBA" id="ARBA00023187"/>
    </source>
</evidence>
<dbReference type="STRING" id="5514.A0A395S0K7"/>
<evidence type="ECO:0000256" key="29">
    <source>
        <dbReference type="SAM" id="Phobius"/>
    </source>
</evidence>
<feature type="transmembrane region" description="Helical" evidence="29">
    <location>
        <begin position="979"/>
        <end position="998"/>
    </location>
</feature>
<evidence type="ECO:0000256" key="2">
    <source>
        <dbReference type="ARBA" id="ARBA00004128"/>
    </source>
</evidence>
<dbReference type="InterPro" id="IPR036875">
    <property type="entry name" value="Znf_CCHC_sf"/>
</dbReference>
<feature type="transmembrane region" description="Helical" evidence="29">
    <location>
        <begin position="654"/>
        <end position="679"/>
    </location>
</feature>
<keyword evidence="33" id="KW-1185">Reference proteome</keyword>
<evidence type="ECO:0000256" key="12">
    <source>
        <dbReference type="ARBA" id="ARBA00022771"/>
    </source>
</evidence>
<feature type="transmembrane region" description="Helical" evidence="29">
    <location>
        <begin position="783"/>
        <end position="803"/>
    </location>
</feature>
<keyword evidence="17" id="KW-0325">Glycoprotein</keyword>
<evidence type="ECO:0000256" key="4">
    <source>
        <dbReference type="ARBA" id="ARBA00010382"/>
    </source>
</evidence>
<feature type="compositionally biased region" description="Low complexity" evidence="28">
    <location>
        <begin position="1462"/>
        <end position="1476"/>
    </location>
</feature>
<comment type="function">
    <text evidence="21">Necessary for the splicing of pre-mRNA. Has a role in the recognition of the branch site (5'-UACUAAC-3'), the pyrimidine tract and the 3'-splice site at the 3'-end of introns.</text>
</comment>
<evidence type="ECO:0000256" key="5">
    <source>
        <dbReference type="ARBA" id="ARBA00017984"/>
    </source>
</evidence>
<feature type="transmembrane region" description="Helical" evidence="29">
    <location>
        <begin position="691"/>
        <end position="708"/>
    </location>
</feature>
<dbReference type="GO" id="GO:0005829">
    <property type="term" value="C:cytosol"/>
    <property type="evidence" value="ECO:0007669"/>
    <property type="project" value="UniProtKB-ARBA"/>
</dbReference>
<dbReference type="SMART" id="SM00343">
    <property type="entry name" value="ZnF_C2HC"/>
    <property type="match status" value="2"/>
</dbReference>
<comment type="similarity">
    <text evidence="3">Belongs to the major facilitator superfamily. TCR/Tet family.</text>
</comment>
<name>A0A395S0K7_FUSSP</name>
<evidence type="ECO:0000256" key="6">
    <source>
        <dbReference type="ARBA" id="ARBA00022448"/>
    </source>
</evidence>
<feature type="domain" description="CCHC-type" evidence="30">
    <location>
        <begin position="1437"/>
        <end position="1452"/>
    </location>
</feature>
<feature type="compositionally biased region" description="Pro residues" evidence="28">
    <location>
        <begin position="1640"/>
        <end position="1667"/>
    </location>
</feature>